<evidence type="ECO:0000256" key="4">
    <source>
        <dbReference type="ARBA" id="ARBA00012483"/>
    </source>
</evidence>
<dbReference type="GO" id="GO:0005829">
    <property type="term" value="C:cytosol"/>
    <property type="evidence" value="ECO:0007669"/>
    <property type="project" value="Ensembl"/>
</dbReference>
<keyword evidence="6" id="KW-0963">Cytoplasm</keyword>
<evidence type="ECO:0000256" key="8">
    <source>
        <dbReference type="ARBA" id="ARBA00022737"/>
    </source>
</evidence>
<dbReference type="PROSITE" id="PS50002">
    <property type="entry name" value="SH3"/>
    <property type="match status" value="4"/>
</dbReference>
<protein>
    <recommendedName>
        <fullName evidence="4">RING-type E3 ubiquitin transferase</fullName>
        <ecNumber evidence="4">2.3.2.27</ecNumber>
    </recommendedName>
</protein>
<dbReference type="CDD" id="cd11785">
    <property type="entry name" value="SH3_SH3RF_C"/>
    <property type="match status" value="1"/>
</dbReference>
<comment type="pathway">
    <text evidence="3">Protein modification; protein ubiquitination.</text>
</comment>
<keyword evidence="7" id="KW-0808">Transferase</keyword>
<feature type="domain" description="SH3" evidence="12">
    <location>
        <begin position="24"/>
        <end position="85"/>
    </location>
</feature>
<evidence type="ECO:0000256" key="11">
    <source>
        <dbReference type="SAM" id="MobiDB-lite"/>
    </source>
</evidence>
<dbReference type="GO" id="GO:2001237">
    <property type="term" value="P:negative regulation of extrinsic apoptotic signaling pathway"/>
    <property type="evidence" value="ECO:0007669"/>
    <property type="project" value="Ensembl"/>
</dbReference>
<keyword evidence="9" id="KW-0833">Ubl conjugation pathway</keyword>
<evidence type="ECO:0000256" key="9">
    <source>
        <dbReference type="ARBA" id="ARBA00022786"/>
    </source>
</evidence>
<keyword evidence="8" id="KW-0677">Repeat</keyword>
<keyword evidence="5 10" id="KW-0728">SH3 domain</keyword>
<evidence type="ECO:0000259" key="12">
    <source>
        <dbReference type="PROSITE" id="PS50002"/>
    </source>
</evidence>
<comment type="subcellular location">
    <subcellularLocation>
        <location evidence="2">Cytoplasm</location>
    </subcellularLocation>
</comment>
<keyword evidence="14" id="KW-1185">Reference proteome</keyword>
<dbReference type="Pfam" id="PF00018">
    <property type="entry name" value="SH3_1"/>
    <property type="match status" value="1"/>
</dbReference>
<feature type="domain" description="SH3" evidence="12">
    <location>
        <begin position="88"/>
        <end position="151"/>
    </location>
</feature>
<dbReference type="AlphaFoldDB" id="A0A8C9JDA3"/>
<dbReference type="FunFam" id="2.30.30.40:FF:000001">
    <property type="entry name" value="Sorbin and SH3 domain-containing protein 1 isoform 2"/>
    <property type="match status" value="1"/>
</dbReference>
<feature type="compositionally biased region" description="Polar residues" evidence="11">
    <location>
        <begin position="407"/>
        <end position="422"/>
    </location>
</feature>
<dbReference type="Pfam" id="PF14604">
    <property type="entry name" value="SH3_9"/>
    <property type="match status" value="2"/>
</dbReference>
<dbReference type="GO" id="GO:0061630">
    <property type="term" value="F:ubiquitin protein ligase activity"/>
    <property type="evidence" value="ECO:0007669"/>
    <property type="project" value="UniProtKB-EC"/>
</dbReference>
<dbReference type="Proteomes" id="UP000675900">
    <property type="component" value="Unassembled WGS sequence"/>
</dbReference>
<dbReference type="InterPro" id="IPR035816">
    <property type="entry name" value="SH3RF1/SH3RF3_SH3_4"/>
</dbReference>
<evidence type="ECO:0000256" key="10">
    <source>
        <dbReference type="PROSITE-ProRule" id="PRU00192"/>
    </source>
</evidence>
<accession>A0A8C9JDA3</accession>
<reference evidence="13" key="1">
    <citation type="submission" date="2025-08" db="UniProtKB">
        <authorList>
            <consortium name="Ensembl"/>
        </authorList>
    </citation>
    <scope>IDENTIFICATION</scope>
</reference>
<dbReference type="Pfam" id="PF07653">
    <property type="entry name" value="SH3_2"/>
    <property type="match status" value="1"/>
</dbReference>
<feature type="compositionally biased region" description="Polar residues" evidence="11">
    <location>
        <begin position="558"/>
        <end position="569"/>
    </location>
</feature>
<evidence type="ECO:0000256" key="2">
    <source>
        <dbReference type="ARBA" id="ARBA00004496"/>
    </source>
</evidence>
<evidence type="ECO:0000256" key="7">
    <source>
        <dbReference type="ARBA" id="ARBA00022679"/>
    </source>
</evidence>
<evidence type="ECO:0000313" key="14">
    <source>
        <dbReference type="Proteomes" id="UP000675900"/>
    </source>
</evidence>
<evidence type="ECO:0000313" key="13">
    <source>
        <dbReference type="Ensembl" id="ENSPTIP00000006501.1"/>
    </source>
</evidence>
<sequence>VLLPQEYKTVIHFFGERGDGGAQGEGSTVSNASSYSLERFKPGDLKFSKGDIIILRRQVDENWYHGEVNGIHGFFPTNFVQIIKPLPQPPPQCKALYDFEVKDKEADKDCLPFAKDDVLTVIRRVDENWAEGMLADKIGIFPISYVEFNSAAKQLIEWDKPPGPGVDAGECTLAAAQSSNAPKHSDTKKNTKKRHSFTSLTMASKSSQASQNRHSMEISPPVLISSSNPTAAARISELSGLSCSAPSQVHISTTGLIVTPPPSSPVTTGPSFTFPSDVPYPAALGTMNPPLPPPPLLASTPPGAAAAAAAAAMGPRPTVGPTDQIAHLRPQTRPSVYVAIYPYTPRKEDELELRKGEMFLVFERCQDGWFKGTSMHTSKIGVFPGNYVAPVTRAVTNASQAKVPMSTAGQTSRGVTMVSPSTAGGPAQKLQGNGMAGSPSVVPTAVVSAAHIQTSPQAKVLLHMTGQMTVNQARNAVRTVAAHNQERPTAAVTPIQVQNTACLGPASVGLPHHPLASPQLPPPMAGPATHVAAINMGRVNAPLACAATASLTSPSITTASLETEPSGRTVTILPGLPTSPDSASLTCGNSSATKPDKDSKKEKKGLLKLLSGASTKRKPRASPPASPTLEVELGGGELPLQGAGGSLDSAVPIAPPPRQPCSSLGPVMNESRPVVCERHRVVVSYPPQSEAELELKEGDIVFVHKKREDGWFKGTLQRNGKTGLFPGSFVENI</sequence>
<dbReference type="PRINTS" id="PR00499">
    <property type="entry name" value="P67PHOX"/>
</dbReference>
<dbReference type="InterPro" id="IPR035795">
    <property type="entry name" value="SH3RF1_SH3_2"/>
</dbReference>
<evidence type="ECO:0000256" key="6">
    <source>
        <dbReference type="ARBA" id="ARBA00022490"/>
    </source>
</evidence>
<dbReference type="PRINTS" id="PR00452">
    <property type="entry name" value="SH3DOMAIN"/>
</dbReference>
<dbReference type="InterPro" id="IPR036028">
    <property type="entry name" value="SH3-like_dom_sf"/>
</dbReference>
<evidence type="ECO:0000256" key="1">
    <source>
        <dbReference type="ARBA" id="ARBA00000900"/>
    </source>
</evidence>
<dbReference type="SUPFAM" id="SSF50044">
    <property type="entry name" value="SH3-domain"/>
    <property type="match status" value="4"/>
</dbReference>
<feature type="domain" description="SH3" evidence="12">
    <location>
        <begin position="332"/>
        <end position="393"/>
    </location>
</feature>
<dbReference type="EC" id="2.3.2.27" evidence="4"/>
<reference evidence="13" key="2">
    <citation type="submission" date="2025-09" db="UniProtKB">
        <authorList>
            <consortium name="Ensembl"/>
        </authorList>
    </citation>
    <scope>IDENTIFICATION</scope>
</reference>
<dbReference type="GO" id="GO:0016477">
    <property type="term" value="P:cell migration"/>
    <property type="evidence" value="ECO:0007669"/>
    <property type="project" value="TreeGrafter"/>
</dbReference>
<dbReference type="FunFam" id="2.30.30.40:FF:000063">
    <property type="entry name" value="Putative E3 ubiquitin-protein ligase SH3RF1"/>
    <property type="match status" value="1"/>
</dbReference>
<dbReference type="UniPathway" id="UPA00143"/>
<evidence type="ECO:0000256" key="5">
    <source>
        <dbReference type="ARBA" id="ARBA00022443"/>
    </source>
</evidence>
<dbReference type="FunFam" id="2.30.30.40:FF:000091">
    <property type="entry name" value="Putative E3 ubiquitin-protein ligase SH3RF1"/>
    <property type="match status" value="1"/>
</dbReference>
<feature type="compositionally biased region" description="Polar residues" evidence="11">
    <location>
        <begin position="197"/>
        <end position="213"/>
    </location>
</feature>
<dbReference type="InterPro" id="IPR001452">
    <property type="entry name" value="SH3_domain"/>
</dbReference>
<feature type="compositionally biased region" description="Basic and acidic residues" evidence="11">
    <location>
        <begin position="594"/>
        <end position="605"/>
    </location>
</feature>
<dbReference type="Gene3D" id="2.30.30.40">
    <property type="entry name" value="SH3 Domains"/>
    <property type="match status" value="4"/>
</dbReference>
<dbReference type="PANTHER" id="PTHR14167:SF44">
    <property type="entry name" value="E3 UBIQUITIN-PROTEIN LIGASE SH3RF1"/>
    <property type="match status" value="1"/>
</dbReference>
<dbReference type="CDD" id="cd11930">
    <property type="entry name" value="SH3_SH3RF1_2"/>
    <property type="match status" value="1"/>
</dbReference>
<feature type="region of interest" description="Disordered" evidence="11">
    <location>
        <begin position="176"/>
        <end position="213"/>
    </location>
</feature>
<dbReference type="SMART" id="SM00326">
    <property type="entry name" value="SH3"/>
    <property type="match status" value="4"/>
</dbReference>
<dbReference type="Ensembl" id="ENSPTIT00000010325.1">
    <property type="protein sequence ID" value="ENSPTIP00000006501.1"/>
    <property type="gene ID" value="ENSPTIG00000008382.1"/>
</dbReference>
<dbReference type="GO" id="GO:0007015">
    <property type="term" value="P:actin filament organization"/>
    <property type="evidence" value="ECO:0007669"/>
    <property type="project" value="TreeGrafter"/>
</dbReference>
<feature type="region of interest" description="Disordered" evidence="11">
    <location>
        <begin position="558"/>
        <end position="636"/>
    </location>
</feature>
<dbReference type="GO" id="GO:0051865">
    <property type="term" value="P:protein autoubiquitination"/>
    <property type="evidence" value="ECO:0007669"/>
    <property type="project" value="Ensembl"/>
</dbReference>
<comment type="catalytic activity">
    <reaction evidence="1">
        <text>S-ubiquitinyl-[E2 ubiquitin-conjugating enzyme]-L-cysteine + [acceptor protein]-L-lysine = [E2 ubiquitin-conjugating enzyme]-L-cysteine + N(6)-ubiquitinyl-[acceptor protein]-L-lysine.</text>
        <dbReference type="EC" id="2.3.2.27"/>
    </reaction>
</comment>
<gene>
    <name evidence="13" type="primary">SH3RF1</name>
</gene>
<feature type="domain" description="SH3" evidence="12">
    <location>
        <begin position="674"/>
        <end position="733"/>
    </location>
</feature>
<dbReference type="GeneTree" id="ENSGT00940000155875"/>
<name>A0A8C9JDA3_PANTA</name>
<dbReference type="InterPro" id="IPR050384">
    <property type="entry name" value="Endophilin_SH3RF"/>
</dbReference>
<dbReference type="PANTHER" id="PTHR14167">
    <property type="entry name" value="SH3 DOMAIN-CONTAINING"/>
    <property type="match status" value="1"/>
</dbReference>
<proteinExistence type="predicted"/>
<evidence type="ECO:0000256" key="3">
    <source>
        <dbReference type="ARBA" id="ARBA00004906"/>
    </source>
</evidence>
<organism evidence="13 14">
    <name type="scientific">Panthera tigris altaica</name>
    <name type="common">Siberian tiger</name>
    <dbReference type="NCBI Taxonomy" id="74533"/>
    <lineage>
        <taxon>Eukaryota</taxon>
        <taxon>Metazoa</taxon>
        <taxon>Chordata</taxon>
        <taxon>Craniata</taxon>
        <taxon>Vertebrata</taxon>
        <taxon>Euteleostomi</taxon>
        <taxon>Mammalia</taxon>
        <taxon>Eutheria</taxon>
        <taxon>Laurasiatheria</taxon>
        <taxon>Carnivora</taxon>
        <taxon>Feliformia</taxon>
        <taxon>Felidae</taxon>
        <taxon>Pantherinae</taxon>
        <taxon>Panthera</taxon>
    </lineage>
</organism>
<feature type="compositionally biased region" description="Polar residues" evidence="11">
    <location>
        <begin position="579"/>
        <end position="591"/>
    </location>
</feature>
<feature type="region of interest" description="Disordered" evidence="11">
    <location>
        <begin position="403"/>
        <end position="426"/>
    </location>
</feature>